<proteinExistence type="predicted"/>
<reference evidence="1 2" key="1">
    <citation type="submission" date="2018-11" db="EMBL/GenBank/DDBJ databases">
        <authorList>
            <consortium name="Pathogen Informatics"/>
        </authorList>
    </citation>
    <scope>NUCLEOTIDE SEQUENCE [LARGE SCALE GENOMIC DNA]</scope>
</reference>
<accession>A0A3P8IL04</accession>
<evidence type="ECO:0000313" key="3">
    <source>
        <dbReference type="WBParaSite" id="HPBE_0002659601-mRNA-1"/>
    </source>
</evidence>
<reference evidence="3" key="2">
    <citation type="submission" date="2019-09" db="UniProtKB">
        <authorList>
            <consortium name="WormBaseParasite"/>
        </authorList>
    </citation>
    <scope>IDENTIFICATION</scope>
</reference>
<dbReference type="Proteomes" id="UP000050761">
    <property type="component" value="Unassembled WGS sequence"/>
</dbReference>
<organism evidence="2 3">
    <name type="scientific">Heligmosomoides polygyrus</name>
    <name type="common">Parasitic roundworm</name>
    <dbReference type="NCBI Taxonomy" id="6339"/>
    <lineage>
        <taxon>Eukaryota</taxon>
        <taxon>Metazoa</taxon>
        <taxon>Ecdysozoa</taxon>
        <taxon>Nematoda</taxon>
        <taxon>Chromadorea</taxon>
        <taxon>Rhabditida</taxon>
        <taxon>Rhabditina</taxon>
        <taxon>Rhabditomorpha</taxon>
        <taxon>Strongyloidea</taxon>
        <taxon>Heligmosomidae</taxon>
        <taxon>Heligmosomoides</taxon>
    </lineage>
</organism>
<keyword evidence="2" id="KW-1185">Reference proteome</keyword>
<dbReference type="WBParaSite" id="HPBE_0002659601-mRNA-1">
    <property type="protein sequence ID" value="HPBE_0002659601-mRNA-1"/>
    <property type="gene ID" value="HPBE_0002659601"/>
</dbReference>
<accession>A0A183GV76</accession>
<evidence type="ECO:0000313" key="1">
    <source>
        <dbReference type="EMBL" id="VDP58483.1"/>
    </source>
</evidence>
<dbReference type="EMBL" id="UZAH01040382">
    <property type="protein sequence ID" value="VDP58483.1"/>
    <property type="molecule type" value="Genomic_DNA"/>
</dbReference>
<evidence type="ECO:0000313" key="2">
    <source>
        <dbReference type="Proteomes" id="UP000050761"/>
    </source>
</evidence>
<name>A0A183GV76_HELPZ</name>
<gene>
    <name evidence="1" type="ORF">HPBE_LOCUS26595</name>
</gene>
<sequence>MPVAHKLAKRKVFFWGYDGHCRWDKCLGYSIILLIEQRKYLQPSEEYADRPILQCGCTEVMVVAVSQYTLRIVE</sequence>
<protein>
    <submittedName>
        <fullName evidence="3">Transposase</fullName>
    </submittedName>
</protein>
<dbReference type="AlphaFoldDB" id="A0A183GV76"/>